<evidence type="ECO:0000256" key="1">
    <source>
        <dbReference type="ARBA" id="ARBA00006484"/>
    </source>
</evidence>
<dbReference type="CDD" id="cd05374">
    <property type="entry name" value="17beta-HSD-like_SDR_c"/>
    <property type="match status" value="1"/>
</dbReference>
<evidence type="ECO:0000256" key="3">
    <source>
        <dbReference type="RuleBase" id="RU000363"/>
    </source>
</evidence>
<dbReference type="PRINTS" id="PR00080">
    <property type="entry name" value="SDRFAMILY"/>
</dbReference>
<comment type="similarity">
    <text evidence="1 3">Belongs to the short-chain dehydrogenases/reductases (SDR) family.</text>
</comment>
<proteinExistence type="inferred from homology"/>
<evidence type="ECO:0000313" key="5">
    <source>
        <dbReference type="Proteomes" id="UP000501379"/>
    </source>
</evidence>
<evidence type="ECO:0000313" key="4">
    <source>
        <dbReference type="EMBL" id="QKE62745.1"/>
    </source>
</evidence>
<organism evidence="4 5">
    <name type="scientific">Aquipseudomonas campi</name>
    <dbReference type="NCBI Taxonomy" id="2731681"/>
    <lineage>
        <taxon>Bacteria</taxon>
        <taxon>Pseudomonadati</taxon>
        <taxon>Pseudomonadota</taxon>
        <taxon>Gammaproteobacteria</taxon>
        <taxon>Pseudomonadales</taxon>
        <taxon>Pseudomonadaceae</taxon>
        <taxon>Aquipseudomonas</taxon>
    </lineage>
</organism>
<dbReference type="KEGG" id="pcam:HNE05_05015"/>
<dbReference type="RefSeq" id="WP_173205027.1">
    <property type="nucleotide sequence ID" value="NZ_CP053697.2"/>
</dbReference>
<dbReference type="AlphaFoldDB" id="A0A6M8G054"/>
<keyword evidence="2" id="KW-0560">Oxidoreductase</keyword>
<dbReference type="PRINTS" id="PR00081">
    <property type="entry name" value="GDHRDH"/>
</dbReference>
<dbReference type="Proteomes" id="UP000501379">
    <property type="component" value="Chromosome"/>
</dbReference>
<evidence type="ECO:0000256" key="2">
    <source>
        <dbReference type="ARBA" id="ARBA00023002"/>
    </source>
</evidence>
<dbReference type="InterPro" id="IPR020904">
    <property type="entry name" value="Sc_DH/Rdtase_CS"/>
</dbReference>
<keyword evidence="5" id="KW-1185">Reference proteome</keyword>
<dbReference type="Gene3D" id="3.40.50.720">
    <property type="entry name" value="NAD(P)-binding Rossmann-like Domain"/>
    <property type="match status" value="1"/>
</dbReference>
<accession>A0A6M8G054</accession>
<name>A0A6M8G054_9GAMM</name>
<dbReference type="InterPro" id="IPR002347">
    <property type="entry name" value="SDR_fam"/>
</dbReference>
<sequence>MPQTSRSILITGCSTGIGYATAVACRAAGWQVFASARQAEDVAQLQREGFHALQLDLNEPASIQRALAQVLEQTGGTLDALFNNGGYGQPGAIEDLPRAAWREQFETNVFGPAELTAAVLPLMRRQGHGRILFNSSVLGYAALPLRGAYNASKFAIEGLVDTLRLELSGSGIEAVLIEPGPIIARFRANSLLALRKHVDTSRGAHAAVYAQMEERLAKEGAAVKYTLPAEAVAEVVLHALHRRVPRTRYPVTVPAKLFRVLNRLLPDRWLDRMKRSTV</sequence>
<dbReference type="GO" id="GO:0016491">
    <property type="term" value="F:oxidoreductase activity"/>
    <property type="evidence" value="ECO:0007669"/>
    <property type="project" value="UniProtKB-KW"/>
</dbReference>
<dbReference type="PANTHER" id="PTHR44169:SF6">
    <property type="entry name" value="NADPH-DEPENDENT 1-ACYLDIHYDROXYACETONE PHOSPHATE REDUCTASE"/>
    <property type="match status" value="1"/>
</dbReference>
<dbReference type="Pfam" id="PF00106">
    <property type="entry name" value="adh_short"/>
    <property type="match status" value="1"/>
</dbReference>
<dbReference type="EMBL" id="CP053697">
    <property type="protein sequence ID" value="QKE62745.1"/>
    <property type="molecule type" value="Genomic_DNA"/>
</dbReference>
<dbReference type="PROSITE" id="PS00061">
    <property type="entry name" value="ADH_SHORT"/>
    <property type="match status" value="1"/>
</dbReference>
<gene>
    <name evidence="4" type="ORF">HNE05_05015</name>
</gene>
<dbReference type="PROSITE" id="PS51257">
    <property type="entry name" value="PROKAR_LIPOPROTEIN"/>
    <property type="match status" value="1"/>
</dbReference>
<reference evidence="4" key="1">
    <citation type="submission" date="2020-07" db="EMBL/GenBank/DDBJ databases">
        <title>Nitrate ammonifying Pseudomonas campi sp. nov. isolated from German agricultural grassland.</title>
        <authorList>
            <person name="Timsy T."/>
            <person name="Ulrich A."/>
            <person name="Spanner T."/>
            <person name="Foesel B."/>
            <person name="Kolb S."/>
            <person name="Horn M.A."/>
            <person name="Behrendt U."/>
        </authorList>
    </citation>
    <scope>NUCLEOTIDE SEQUENCE</scope>
    <source>
        <strain evidence="4">S1-A32-2</strain>
    </source>
</reference>
<dbReference type="InterPro" id="IPR036291">
    <property type="entry name" value="NAD(P)-bd_dom_sf"/>
</dbReference>
<dbReference type="PANTHER" id="PTHR44169">
    <property type="entry name" value="NADPH-DEPENDENT 1-ACYLDIHYDROXYACETONE PHOSPHATE REDUCTASE"/>
    <property type="match status" value="1"/>
</dbReference>
<protein>
    <submittedName>
        <fullName evidence="4">SDR family NAD(P)-dependent oxidoreductase</fullName>
    </submittedName>
</protein>
<dbReference type="SUPFAM" id="SSF51735">
    <property type="entry name" value="NAD(P)-binding Rossmann-fold domains"/>
    <property type="match status" value="1"/>
</dbReference>